<evidence type="ECO:0000313" key="1">
    <source>
        <dbReference type="EMBL" id="EEC58176.1"/>
    </source>
</evidence>
<evidence type="ECO:0000313" key="2">
    <source>
        <dbReference type="Proteomes" id="UP000003136"/>
    </source>
</evidence>
<accession>B7AR54</accession>
<dbReference type="EMBL" id="ABVQ01000035">
    <property type="protein sequence ID" value="EEC58176.1"/>
    <property type="molecule type" value="Genomic_DNA"/>
</dbReference>
<protein>
    <submittedName>
        <fullName evidence="1">Uncharacterized protein</fullName>
    </submittedName>
</protein>
<reference evidence="1 2" key="2">
    <citation type="submission" date="2008-11" db="EMBL/GenBank/DDBJ databases">
        <authorList>
            <person name="Fulton L."/>
            <person name="Clifton S."/>
            <person name="Fulton B."/>
            <person name="Xu J."/>
            <person name="Minx P."/>
            <person name="Pepin K.H."/>
            <person name="Johnson M."/>
            <person name="Bhonagiri V."/>
            <person name="Nash W.E."/>
            <person name="Mardis E.R."/>
            <person name="Wilson R.K."/>
        </authorList>
    </citation>
    <scope>NUCLEOTIDE SEQUENCE [LARGE SCALE GENOMIC DNA]</scope>
    <source>
        <strain evidence="1 2">ATCC 43243</strain>
    </source>
</reference>
<comment type="caution">
    <text evidence="1">The sequence shown here is derived from an EMBL/GenBank/DDBJ whole genome shotgun (WGS) entry which is preliminary data.</text>
</comment>
<dbReference type="AlphaFoldDB" id="B7AR54"/>
<organism evidence="1 2">
    <name type="scientific">[Bacteroides] pectinophilus ATCC 43243</name>
    <dbReference type="NCBI Taxonomy" id="483218"/>
    <lineage>
        <taxon>Bacteria</taxon>
        <taxon>Bacillati</taxon>
        <taxon>Bacillota</taxon>
        <taxon>Clostridia</taxon>
        <taxon>Eubacteriales</taxon>
    </lineage>
</organism>
<proteinExistence type="predicted"/>
<keyword evidence="2" id="KW-1185">Reference proteome</keyword>
<dbReference type="Proteomes" id="UP000003136">
    <property type="component" value="Unassembled WGS sequence"/>
</dbReference>
<sequence length="48" mass="5357">MPVIGIYDTQEASFFFQDDTKIHYAEAWMELPEPYEKEGGGTIAGAAM</sequence>
<name>B7AR54_9FIRM</name>
<dbReference type="STRING" id="483218.BACPEC_01164"/>
<dbReference type="HOGENOM" id="CLU_3149617_0_0_9"/>
<reference evidence="1 2" key="1">
    <citation type="submission" date="2008-11" db="EMBL/GenBank/DDBJ databases">
        <title>Draft genome sequence of Bacteroides pectinophilus (ATCC 43243).</title>
        <authorList>
            <person name="Sudarsanam P."/>
            <person name="Ley R."/>
            <person name="Guruge J."/>
            <person name="Turnbaugh P.J."/>
            <person name="Mahowald M."/>
            <person name="Liep D."/>
            <person name="Gordon J."/>
        </authorList>
    </citation>
    <scope>NUCLEOTIDE SEQUENCE [LARGE SCALE GENOMIC DNA]</scope>
    <source>
        <strain evidence="1 2">ATCC 43243</strain>
    </source>
</reference>
<gene>
    <name evidence="1" type="ORF">BACPEC_01164</name>
</gene>